<dbReference type="Proteomes" id="UP000060787">
    <property type="component" value="Chromosome"/>
</dbReference>
<organism evidence="1 2">
    <name type="scientific">Lysobacter antibioticus</name>
    <dbReference type="NCBI Taxonomy" id="84531"/>
    <lineage>
        <taxon>Bacteria</taxon>
        <taxon>Pseudomonadati</taxon>
        <taxon>Pseudomonadota</taxon>
        <taxon>Gammaproteobacteria</taxon>
        <taxon>Lysobacterales</taxon>
        <taxon>Lysobacteraceae</taxon>
        <taxon>Lysobacter</taxon>
    </lineage>
</organism>
<dbReference type="KEGG" id="lab:LA76x_0645"/>
<dbReference type="PATRIC" id="fig|84531.8.peg.673"/>
<evidence type="ECO:0000313" key="1">
    <source>
        <dbReference type="EMBL" id="ALN78806.1"/>
    </source>
</evidence>
<accession>A0A0S2F5H9</accession>
<dbReference type="AlphaFoldDB" id="A0A0S2F5H9"/>
<dbReference type="RefSeq" id="WP_057916551.1">
    <property type="nucleotide sequence ID" value="NZ_CP011129.1"/>
</dbReference>
<dbReference type="STRING" id="84531.LA76x_0645"/>
<dbReference type="EMBL" id="CP011129">
    <property type="protein sequence ID" value="ALN78806.1"/>
    <property type="molecule type" value="Genomic_DNA"/>
</dbReference>
<reference evidence="1 2" key="1">
    <citation type="journal article" date="2015" name="BMC Genomics">
        <title>Comparative genomics and metabolic profiling of the genus Lysobacter.</title>
        <authorList>
            <person name="de Bruijn I."/>
            <person name="Cheng X."/>
            <person name="de Jager V."/>
            <person name="Exposito R.G."/>
            <person name="Watrous J."/>
            <person name="Patel N."/>
            <person name="Postma J."/>
            <person name="Dorrestein P.C."/>
            <person name="Kobayashi D."/>
            <person name="Raaijmakers J.M."/>
        </authorList>
    </citation>
    <scope>NUCLEOTIDE SEQUENCE [LARGE SCALE GENOMIC DNA]</scope>
    <source>
        <strain evidence="1 2">76</strain>
    </source>
</reference>
<proteinExistence type="predicted"/>
<sequence>MQLPIGRPGNGHDDLTQYPVVVHAMSNANEPDGRIRPDDTHAHGFGAYRAATDRQVGARWVAALRRTLDPRFLAAPLPELALQAVNAMPGSAEPEIGWQTSTCVCVSFAWRLRAEPDLSDRYLADFGLMRSWVDLHCRIPMHANYARAPQEPTGQSRPLA</sequence>
<protein>
    <submittedName>
        <fullName evidence="1">Uncharacterized protein</fullName>
    </submittedName>
</protein>
<name>A0A0S2F5H9_LYSAN</name>
<keyword evidence="2" id="KW-1185">Reference proteome</keyword>
<gene>
    <name evidence="1" type="ORF">LA76x_0645</name>
</gene>
<evidence type="ECO:0000313" key="2">
    <source>
        <dbReference type="Proteomes" id="UP000060787"/>
    </source>
</evidence>